<dbReference type="HOGENOM" id="CLU_037739_0_0_4"/>
<evidence type="ECO:0000313" key="3">
    <source>
        <dbReference type="Proteomes" id="UP000002186"/>
    </source>
</evidence>
<dbReference type="Proteomes" id="UP000002186">
    <property type="component" value="Chromosome"/>
</dbReference>
<evidence type="ECO:0000313" key="1">
    <source>
        <dbReference type="EMBL" id="ACK53024.1"/>
    </source>
</evidence>
<reference evidence="1 3" key="2">
    <citation type="journal article" date="2012" name="Stand. Genomic Sci.">
        <title>Complete genome sequence of Thauera aminoaromatica strain MZ1T.</title>
        <authorList>
            <person name="Jiang K."/>
            <person name="Sanseverino J."/>
            <person name="Chauhan A."/>
            <person name="Lucas S."/>
            <person name="Copeland A."/>
            <person name="Lapidus A."/>
            <person name="Del Rio T.G."/>
            <person name="Dalin E."/>
            <person name="Tice H."/>
            <person name="Bruce D."/>
            <person name="Goodwin L."/>
            <person name="Pitluck S."/>
            <person name="Sims D."/>
            <person name="Brettin T."/>
            <person name="Detter J.C."/>
            <person name="Han C."/>
            <person name="Chang Y.J."/>
            <person name="Larimer F."/>
            <person name="Land M."/>
            <person name="Hauser L."/>
            <person name="Kyrpides N.C."/>
            <person name="Mikhailova N."/>
            <person name="Moser S."/>
            <person name="Jegier P."/>
            <person name="Close D."/>
            <person name="Debruyn J.M."/>
            <person name="Wang Y."/>
            <person name="Layton A.C."/>
            <person name="Allen M.S."/>
            <person name="Sayler G.S."/>
        </authorList>
    </citation>
    <scope>NUCLEOTIDE SEQUENCE [LARGE SCALE GENOMIC DNA]</scope>
    <source>
        <strain evidence="1 3">MZ1T</strain>
    </source>
</reference>
<dbReference type="STRING" id="85643.Tmz1t_0229"/>
<name>C4ZMI0_THASP</name>
<reference evidence="3" key="1">
    <citation type="submission" date="2009-05" db="EMBL/GenBank/DDBJ databases">
        <title>Complete sequence of chromosome of Thauera sp. MZ1T.</title>
        <authorList>
            <consortium name="US DOE Joint Genome Institute"/>
            <person name="Lucas S."/>
            <person name="Copeland A."/>
            <person name="Lapidus A."/>
            <person name="Glavina del Rio T."/>
            <person name="Dalin E."/>
            <person name="Tice H."/>
            <person name="Bruce D."/>
            <person name="Goodwin L."/>
            <person name="Pitluck S."/>
            <person name="Sims D."/>
            <person name="Brettin T."/>
            <person name="Detter J.C."/>
            <person name="Han C."/>
            <person name="Larimer F."/>
            <person name="Land M."/>
            <person name="Hauser L."/>
            <person name="Kyrpides N."/>
            <person name="Mikhailova N."/>
            <person name="Sayler G.S."/>
        </authorList>
    </citation>
    <scope>NUCLEOTIDE SEQUENCE [LARGE SCALE GENOMIC DNA]</scope>
    <source>
        <strain evidence="3">MZ1T</strain>
    </source>
</reference>
<dbReference type="EMBL" id="CP001281">
    <property type="protein sequence ID" value="ACK53024.1"/>
    <property type="molecule type" value="Genomic_DNA"/>
</dbReference>
<keyword evidence="3" id="KW-1185">Reference proteome</keyword>
<evidence type="ECO:0000313" key="4">
    <source>
        <dbReference type="Proteomes" id="UP000321192"/>
    </source>
</evidence>
<dbReference type="OrthoDB" id="9177203at2"/>
<dbReference type="RefSeq" id="WP_004301661.1">
    <property type="nucleotide sequence ID" value="NC_011662.2"/>
</dbReference>
<sequence length="539" mass="59527">MDYSQPAVCLALLQKLHPTDFRATHASLGRIVNGLLEASPAPNQHLEVLEAARETLAFVQGEMAHAYAIHPQPPARNQEGGALERVVSLWKAVARSYARIADADAREGTLEDQRALLAQRRVFYEGLVLVEYYRAHLELPQGLWRAVHVAYNDAVRNGLAQVRVTDPLNEVWRAQSAQEAYVATLLAELANPYGRGERELNWVVRWAQRFAPYCTLDTGIEGHKPSTYGIDTDGDSGLRPLGLLARTPTVLRFDGSGLATQIQAVLAQFKRGVTPASLGLGNDCSASSSARLLLSLYRPWGLAASGRRFPRRQKAGAIDFTGDWLAIGYAIKGELFQQPVGEQRARAFRDDISLLTFGERVATVDGSTSESRRREAQAADLGMECERWELMDQSVGGFRLRRSGNGARLDHHQLVGIRPPDADQLLIADLSWLMYRTDGTLEVGVNVLPGVPRVVGVRRTAARTGAREPFHQAFVLPPSPALKTAGALVLPPAWFKKDRIVEVRDGEERQQVRLLKVLMRGANFDQCSFVPVEQEVRPA</sequence>
<dbReference type="KEGG" id="tmz:Tmz1t_0229"/>
<reference evidence="2 4" key="3">
    <citation type="submission" date="2018-09" db="EMBL/GenBank/DDBJ databases">
        <title>Metagenome Assembled Genomes from an Advanced Water Purification Facility.</title>
        <authorList>
            <person name="Stamps B.W."/>
            <person name="Spear J.R."/>
        </authorList>
    </citation>
    <scope>NUCLEOTIDE SEQUENCE [LARGE SCALE GENOMIC DNA]</scope>
    <source>
        <strain evidence="2">Bin_27_1</strain>
    </source>
</reference>
<accession>C4ZMI0</accession>
<dbReference type="Proteomes" id="UP000321192">
    <property type="component" value="Unassembled WGS sequence"/>
</dbReference>
<evidence type="ECO:0000313" key="2">
    <source>
        <dbReference type="EMBL" id="TXH78156.1"/>
    </source>
</evidence>
<gene>
    <name evidence="1" type="ordered locus">Tmz1t_0229</name>
    <name evidence="2" type="ORF">E6Q80_23315</name>
</gene>
<organism evidence="1 3">
    <name type="scientific">Thauera aminoaromatica</name>
    <dbReference type="NCBI Taxonomy" id="164330"/>
    <lineage>
        <taxon>Bacteria</taxon>
        <taxon>Pseudomonadati</taxon>
        <taxon>Pseudomonadota</taxon>
        <taxon>Betaproteobacteria</taxon>
        <taxon>Rhodocyclales</taxon>
        <taxon>Zoogloeaceae</taxon>
        <taxon>Thauera</taxon>
    </lineage>
</organism>
<proteinExistence type="predicted"/>
<protein>
    <submittedName>
        <fullName evidence="1">Uncharacterized protein</fullName>
    </submittedName>
</protein>
<accession>A0A5C7S5A4</accession>
<dbReference type="eggNOG" id="ENOG5030Y2U">
    <property type="taxonomic scope" value="Bacteria"/>
</dbReference>
<dbReference type="EMBL" id="SSFD01000399">
    <property type="protein sequence ID" value="TXH78156.1"/>
    <property type="molecule type" value="Genomic_DNA"/>
</dbReference>
<dbReference type="AlphaFoldDB" id="C4ZMI0"/>